<dbReference type="GO" id="GO:0003918">
    <property type="term" value="F:DNA topoisomerase type II (double strand cut, ATP-hydrolyzing) activity"/>
    <property type="evidence" value="ECO:0007669"/>
    <property type="project" value="UniProtKB-EC"/>
</dbReference>
<evidence type="ECO:0000256" key="4">
    <source>
        <dbReference type="ARBA" id="ARBA00023125"/>
    </source>
</evidence>
<dbReference type="GO" id="GO:0009330">
    <property type="term" value="C:DNA topoisomerase type II (double strand cut, ATP-hydrolyzing) complex"/>
    <property type="evidence" value="ECO:0007669"/>
    <property type="project" value="TreeGrafter"/>
</dbReference>
<evidence type="ECO:0000256" key="2">
    <source>
        <dbReference type="ARBA" id="ARBA00008263"/>
    </source>
</evidence>
<evidence type="ECO:0000259" key="8">
    <source>
        <dbReference type="PROSITE" id="PS52040"/>
    </source>
</evidence>
<feature type="domain" description="Topo IIA-type catalytic" evidence="8">
    <location>
        <begin position="45"/>
        <end position="442"/>
    </location>
</feature>
<dbReference type="PROSITE" id="PS52040">
    <property type="entry name" value="TOPO_IIA"/>
    <property type="match status" value="1"/>
</dbReference>
<reference evidence="9" key="1">
    <citation type="journal article" date="2020" name="mSystems">
        <title>Genome- and Community-Level Interaction Insights into Carbon Utilization and Element Cycling Functions of Hydrothermarchaeota in Hydrothermal Sediment.</title>
        <authorList>
            <person name="Zhou Z."/>
            <person name="Liu Y."/>
            <person name="Xu W."/>
            <person name="Pan J."/>
            <person name="Luo Z.H."/>
            <person name="Li M."/>
        </authorList>
    </citation>
    <scope>NUCLEOTIDE SEQUENCE [LARGE SCALE GENOMIC DNA]</scope>
    <source>
        <strain evidence="9">HyVt-456</strain>
    </source>
</reference>
<dbReference type="SUPFAM" id="SSF56719">
    <property type="entry name" value="Type II DNA topoisomerase"/>
    <property type="match status" value="1"/>
</dbReference>
<evidence type="ECO:0000313" key="9">
    <source>
        <dbReference type="EMBL" id="HED09681.1"/>
    </source>
</evidence>
<dbReference type="Proteomes" id="UP000886005">
    <property type="component" value="Unassembled WGS sequence"/>
</dbReference>
<dbReference type="Gene3D" id="3.30.1360.40">
    <property type="match status" value="1"/>
</dbReference>
<dbReference type="InterPro" id="IPR013757">
    <property type="entry name" value="Topo_IIA_A_a_sf"/>
</dbReference>
<evidence type="ECO:0000256" key="5">
    <source>
        <dbReference type="ARBA" id="ARBA00023235"/>
    </source>
</evidence>
<organism evidence="9">
    <name type="scientific">Caldithrix abyssi</name>
    <dbReference type="NCBI Taxonomy" id="187145"/>
    <lineage>
        <taxon>Bacteria</taxon>
        <taxon>Pseudomonadati</taxon>
        <taxon>Calditrichota</taxon>
        <taxon>Calditrichia</taxon>
        <taxon>Calditrichales</taxon>
        <taxon>Calditrichaceae</taxon>
        <taxon>Caldithrix</taxon>
    </lineage>
</organism>
<dbReference type="InterPro" id="IPR002205">
    <property type="entry name" value="Topo_IIA_dom_A"/>
</dbReference>
<dbReference type="InterPro" id="IPR013758">
    <property type="entry name" value="Topo_IIA_A/C_ab"/>
</dbReference>
<sequence>MSEEKLNNADENNEEQAAEQATHIREMYSSWFLDYASYVILERAVPALDDGLKPVQRRILHSMKQMDDGRFNKAANIIGHTMQYHPHGDAAIGDALVNLGQKELLIETQGNWGDVRTGDSAAAPRYIEARLSKLALEIVFNDKTTEWQVSYDGRKKEPVNLPVKFPLLLAQGAEGIAVGLATKIMPHNFNELLRASIAILKKEEFTLLPDFPTGGSADFSNYNDGLKGGRIRVRARIEQADKRTLLIKDIPFGTTTTGLIDSIVKANDNGKIKIKKVVDNTARDVEIRIDLPAGISPDVTIDALYAFTDCEISISPNACVIEKDKPRFIGVSEMLRRSTRNTVALLRRELEIRLGELNEKWLFSSLEKIFIEKRIYRDIEECETWEAVIGAIDKGLEPYKPMFFREITTDDIVRLTEIKIKRISKFDTFKADEIIRGLEGDIRQTKYNLRHLTQYAIDYFEGLIKKYGKNYPRKTEIRQFDAIAVKRVAVANQKLYVNREEGFVGYGMKKDEFVGECSDIDDIIAFKEDGTFVVSRVAEKLYVGKKIIHVAVWKKGDERMVYNMVYRDGKDGRTFAKRFSVTSITRDRQYVLTKGTPGSKVLYFTA</sequence>
<gene>
    <name evidence="9" type="ORF">ENJ10_03250</name>
</gene>
<protein>
    <submittedName>
        <fullName evidence="9">DNA gyrase/topoisomerase IV subunit A</fullName>
    </submittedName>
</protein>
<dbReference type="SMART" id="SM00434">
    <property type="entry name" value="TOP4c"/>
    <property type="match status" value="1"/>
</dbReference>
<feature type="non-terminal residue" evidence="9">
    <location>
        <position position="606"/>
    </location>
</feature>
<dbReference type="NCBIfam" id="NF009397">
    <property type="entry name" value="PRK12758.1"/>
    <property type="match status" value="1"/>
</dbReference>
<comment type="catalytic activity">
    <reaction evidence="1 6">
        <text>ATP-dependent breakage, passage and rejoining of double-stranded DNA.</text>
        <dbReference type="EC" id="5.6.2.2"/>
    </reaction>
</comment>
<dbReference type="InterPro" id="IPR013760">
    <property type="entry name" value="Topo_IIA-like_dom_sf"/>
</dbReference>
<dbReference type="PANTHER" id="PTHR43493:SF5">
    <property type="entry name" value="DNA GYRASE SUBUNIT A, CHLOROPLASTIC_MITOCHONDRIAL"/>
    <property type="match status" value="1"/>
</dbReference>
<evidence type="ECO:0000256" key="1">
    <source>
        <dbReference type="ARBA" id="ARBA00000185"/>
    </source>
</evidence>
<dbReference type="Gene3D" id="3.90.199.10">
    <property type="entry name" value="Topoisomerase II, domain 5"/>
    <property type="match status" value="1"/>
</dbReference>
<dbReference type="NCBIfam" id="NF007209">
    <property type="entry name" value="PRK09631.1"/>
    <property type="match status" value="1"/>
</dbReference>
<dbReference type="EMBL" id="DRLD01000091">
    <property type="protein sequence ID" value="HED09681.1"/>
    <property type="molecule type" value="Genomic_DNA"/>
</dbReference>
<comment type="similarity">
    <text evidence="2">Belongs to the type II topoisomerase GyrA/ParC subunit family.</text>
</comment>
<dbReference type="AlphaFoldDB" id="A0A7V1LKG4"/>
<evidence type="ECO:0000256" key="6">
    <source>
        <dbReference type="PROSITE-ProRule" id="PRU01384"/>
    </source>
</evidence>
<accession>A0A7V1LKG4</accession>
<proteinExistence type="inferred from homology"/>
<dbReference type="GO" id="GO:0005524">
    <property type="term" value="F:ATP binding"/>
    <property type="evidence" value="ECO:0007669"/>
    <property type="project" value="InterPro"/>
</dbReference>
<feature type="region of interest" description="Disordered" evidence="7">
    <location>
        <begin position="1"/>
        <end position="21"/>
    </location>
</feature>
<dbReference type="GO" id="GO:0005737">
    <property type="term" value="C:cytoplasm"/>
    <property type="evidence" value="ECO:0007669"/>
    <property type="project" value="TreeGrafter"/>
</dbReference>
<comment type="caution">
    <text evidence="9">The sequence shown here is derived from an EMBL/GenBank/DDBJ whole genome shotgun (WGS) entry which is preliminary data.</text>
</comment>
<dbReference type="Gene3D" id="1.10.268.10">
    <property type="entry name" value="Topoisomerase, domain 3"/>
    <property type="match status" value="1"/>
</dbReference>
<feature type="active site" description="O-(5'-phospho-DNA)-tyrosine intermediate" evidence="6">
    <location>
        <position position="126"/>
    </location>
</feature>
<keyword evidence="4 6" id="KW-0238">DNA-binding</keyword>
<dbReference type="Pfam" id="PF00521">
    <property type="entry name" value="DNA_topoisoIV"/>
    <property type="match status" value="1"/>
</dbReference>
<evidence type="ECO:0000256" key="3">
    <source>
        <dbReference type="ARBA" id="ARBA00023029"/>
    </source>
</evidence>
<name>A0A7V1LKG4_CALAY</name>
<dbReference type="InterPro" id="IPR050220">
    <property type="entry name" value="Type_II_DNA_Topoisomerases"/>
</dbReference>
<dbReference type="GO" id="GO:0003677">
    <property type="term" value="F:DNA binding"/>
    <property type="evidence" value="ECO:0007669"/>
    <property type="project" value="UniProtKB-UniRule"/>
</dbReference>
<keyword evidence="3 6" id="KW-0799">Topoisomerase</keyword>
<evidence type="ECO:0000256" key="7">
    <source>
        <dbReference type="SAM" id="MobiDB-lite"/>
    </source>
</evidence>
<keyword evidence="5 6" id="KW-0413">Isomerase</keyword>
<dbReference type="GO" id="GO:0006265">
    <property type="term" value="P:DNA topological change"/>
    <property type="evidence" value="ECO:0007669"/>
    <property type="project" value="UniProtKB-UniRule"/>
</dbReference>
<dbReference type="PANTHER" id="PTHR43493">
    <property type="entry name" value="DNA GYRASE/TOPOISOMERASE SUBUNIT A"/>
    <property type="match status" value="1"/>
</dbReference>